<reference evidence="2" key="1">
    <citation type="submission" date="2014-11" db="EMBL/GenBank/DDBJ databases">
        <authorList>
            <person name="Otto D Thomas"/>
            <person name="Naeem Raeece"/>
        </authorList>
    </citation>
    <scope>NUCLEOTIDE SEQUENCE</scope>
</reference>
<organism evidence="2">
    <name type="scientific">Chromera velia CCMP2878</name>
    <dbReference type="NCBI Taxonomy" id="1169474"/>
    <lineage>
        <taxon>Eukaryota</taxon>
        <taxon>Sar</taxon>
        <taxon>Alveolata</taxon>
        <taxon>Colpodellida</taxon>
        <taxon>Chromeraceae</taxon>
        <taxon>Chromera</taxon>
    </lineage>
</organism>
<feature type="compositionally biased region" description="Basic and acidic residues" evidence="1">
    <location>
        <begin position="85"/>
        <end position="96"/>
    </location>
</feature>
<name>A0A0G4I9L9_9ALVE</name>
<evidence type="ECO:0000256" key="1">
    <source>
        <dbReference type="SAM" id="MobiDB-lite"/>
    </source>
</evidence>
<feature type="region of interest" description="Disordered" evidence="1">
    <location>
        <begin position="58"/>
        <end position="112"/>
    </location>
</feature>
<evidence type="ECO:0000313" key="2">
    <source>
        <dbReference type="EMBL" id="CEM53853.1"/>
    </source>
</evidence>
<protein>
    <submittedName>
        <fullName evidence="2">Uncharacterized protein</fullName>
    </submittedName>
</protein>
<proteinExistence type="predicted"/>
<accession>A0A0G4I9L9</accession>
<sequence>MSRRTTDFRWSVGRCCCRCGDWIPSRRRQPPTALDGIRDSHSVIPQNTLPEYARQLASDTNRHAPVFSIYPPTPPSPFCPSRSQKGSDGEKRKREISGTPPINRHQSLMLKG</sequence>
<dbReference type="AlphaFoldDB" id="A0A0G4I9L9"/>
<gene>
    <name evidence="2" type="ORF">Cvel_2059</name>
</gene>
<dbReference type="VEuPathDB" id="CryptoDB:Cvel_2059"/>
<dbReference type="EMBL" id="CDMZ01005732">
    <property type="protein sequence ID" value="CEM53853.1"/>
    <property type="molecule type" value="Genomic_DNA"/>
</dbReference>